<dbReference type="InterPro" id="IPR019542">
    <property type="entry name" value="Enhancer_polycomb-like_N"/>
</dbReference>
<dbReference type="Proteomes" id="UP000801492">
    <property type="component" value="Unassembled WGS sequence"/>
</dbReference>
<evidence type="ECO:0000259" key="8">
    <source>
        <dbReference type="Pfam" id="PF10513"/>
    </source>
</evidence>
<keyword evidence="10" id="KW-1185">Reference proteome</keyword>
<keyword evidence="4 6" id="KW-0804">Transcription</keyword>
<evidence type="ECO:0000256" key="5">
    <source>
        <dbReference type="ARBA" id="ARBA00023242"/>
    </source>
</evidence>
<comment type="similarity">
    <text evidence="2 6">Belongs to the enhancer of polycomb family.</text>
</comment>
<name>A0A8K0CYQ2_IGNLU</name>
<keyword evidence="3 6" id="KW-0805">Transcription regulation</keyword>
<dbReference type="EMBL" id="VTPC01005333">
    <property type="protein sequence ID" value="KAF2896165.1"/>
    <property type="molecule type" value="Genomic_DNA"/>
</dbReference>
<evidence type="ECO:0000256" key="6">
    <source>
        <dbReference type="RuleBase" id="RU361124"/>
    </source>
</evidence>
<proteinExistence type="inferred from homology"/>
<feature type="region of interest" description="Disordered" evidence="7">
    <location>
        <begin position="318"/>
        <end position="370"/>
    </location>
</feature>
<comment type="subcellular location">
    <subcellularLocation>
        <location evidence="1 6">Nucleus</location>
    </subcellularLocation>
</comment>
<dbReference type="GO" id="GO:0005634">
    <property type="term" value="C:nucleus"/>
    <property type="evidence" value="ECO:0007669"/>
    <property type="project" value="UniProtKB-SubCell"/>
</dbReference>
<sequence>MSKLSFRARALDASKPMPIYMAEELPDLPDYSAINRAVPQMPSGMEKEEECEHHLQRAICAGLIIPTPEVTAISDEEAYQKLYPANYKQPRQLIHMQPFTMEQDIIDYDMDSDDERWLMSQTQRLELTPLKFEEMMDKLEKSSGQTVVTLNEAKALLKEDDDLIIAVYDYWLNKRLKTVSRNMMQHPLILQVKTEHRPGTANNNPYIAFRRRTEKMQTRKNRKNDESSYEKMLKLRRDLSRAVTLLELVKRREKMKREFVHLTLEVFEKRYQSKDFSGSVIAELSAIKSSRPAFTPIFHNHYTNQPWSNKAILKDEVIPRKEKRQYKKRKHKSSNHHRLGLSTGGLDLGNLSSDEEPLPRASPEPEELEDEGQFAFRRNKLCTYHMPQKSEGNWPWYSKEENGAGDKRYRYTLTSLAHPRRCIGFARRRVGRGGRVILDRISTSLDDFWRTADFTIYEPERNVFKSAEYNNANIVKDEHSADMINTTNLYTNLDVGSHLNNHTNFLKTPVKSELSCSRDSSLRTSVSDANSESVFNINSAIKQEPEEAADEWSIPVERSNTHTQDQQLEMVEFLEEVRRDW</sequence>
<organism evidence="9 10">
    <name type="scientific">Ignelater luminosus</name>
    <name type="common">Cucubano</name>
    <name type="synonym">Pyrophorus luminosus</name>
    <dbReference type="NCBI Taxonomy" id="2038154"/>
    <lineage>
        <taxon>Eukaryota</taxon>
        <taxon>Metazoa</taxon>
        <taxon>Ecdysozoa</taxon>
        <taxon>Arthropoda</taxon>
        <taxon>Hexapoda</taxon>
        <taxon>Insecta</taxon>
        <taxon>Pterygota</taxon>
        <taxon>Neoptera</taxon>
        <taxon>Endopterygota</taxon>
        <taxon>Coleoptera</taxon>
        <taxon>Polyphaga</taxon>
        <taxon>Elateriformia</taxon>
        <taxon>Elateroidea</taxon>
        <taxon>Elateridae</taxon>
        <taxon>Agrypninae</taxon>
        <taxon>Pyrophorini</taxon>
        <taxon>Ignelater</taxon>
    </lineage>
</organism>
<evidence type="ECO:0000256" key="4">
    <source>
        <dbReference type="ARBA" id="ARBA00023163"/>
    </source>
</evidence>
<dbReference type="Pfam" id="PF10513">
    <property type="entry name" value="EPL1"/>
    <property type="match status" value="1"/>
</dbReference>
<dbReference type="OrthoDB" id="435275at2759"/>
<evidence type="ECO:0000313" key="9">
    <source>
        <dbReference type="EMBL" id="KAF2896165.1"/>
    </source>
</evidence>
<dbReference type="InterPro" id="IPR024943">
    <property type="entry name" value="Enhancer_polycomb"/>
</dbReference>
<comment type="caution">
    <text evidence="9">The sequence shown here is derived from an EMBL/GenBank/DDBJ whole genome shotgun (WGS) entry which is preliminary data.</text>
</comment>
<evidence type="ECO:0000256" key="7">
    <source>
        <dbReference type="SAM" id="MobiDB-lite"/>
    </source>
</evidence>
<feature type="domain" description="Enhancer of polycomb-like N-terminal" evidence="8">
    <location>
        <begin position="7"/>
        <end position="141"/>
    </location>
</feature>
<gene>
    <name evidence="9" type="ORF">ILUMI_10012</name>
</gene>
<protein>
    <recommendedName>
        <fullName evidence="6">Enhancer of polycomb-like protein</fullName>
    </recommendedName>
</protein>
<dbReference type="GO" id="GO:0035267">
    <property type="term" value="C:NuA4 histone acetyltransferase complex"/>
    <property type="evidence" value="ECO:0007669"/>
    <property type="project" value="InterPro"/>
</dbReference>
<evidence type="ECO:0000313" key="10">
    <source>
        <dbReference type="Proteomes" id="UP000801492"/>
    </source>
</evidence>
<reference evidence="9" key="1">
    <citation type="submission" date="2019-08" db="EMBL/GenBank/DDBJ databases">
        <title>The genome of the North American firefly Photinus pyralis.</title>
        <authorList>
            <consortium name="Photinus pyralis genome working group"/>
            <person name="Fallon T.R."/>
            <person name="Sander Lower S.E."/>
            <person name="Weng J.-K."/>
        </authorList>
    </citation>
    <scope>NUCLEOTIDE SEQUENCE</scope>
    <source>
        <strain evidence="9">TRF0915ILg1</strain>
        <tissue evidence="9">Whole body</tissue>
    </source>
</reference>
<dbReference type="AlphaFoldDB" id="A0A8K0CYQ2"/>
<keyword evidence="5 6" id="KW-0539">Nucleus</keyword>
<evidence type="ECO:0000256" key="2">
    <source>
        <dbReference type="ARBA" id="ARBA00008035"/>
    </source>
</evidence>
<feature type="compositionally biased region" description="Basic residues" evidence="7">
    <location>
        <begin position="321"/>
        <end position="339"/>
    </location>
</feature>
<accession>A0A8K0CYQ2</accession>
<dbReference type="GO" id="GO:0006357">
    <property type="term" value="P:regulation of transcription by RNA polymerase II"/>
    <property type="evidence" value="ECO:0007669"/>
    <property type="project" value="InterPro"/>
</dbReference>
<dbReference type="PANTHER" id="PTHR14898">
    <property type="entry name" value="ENHANCER OF POLYCOMB"/>
    <property type="match status" value="1"/>
</dbReference>
<evidence type="ECO:0000256" key="3">
    <source>
        <dbReference type="ARBA" id="ARBA00023015"/>
    </source>
</evidence>
<evidence type="ECO:0000256" key="1">
    <source>
        <dbReference type="ARBA" id="ARBA00004123"/>
    </source>
</evidence>